<reference evidence="1" key="2">
    <citation type="submission" date="2015-06" db="UniProtKB">
        <authorList>
            <consortium name="EnsemblPlants"/>
        </authorList>
    </citation>
    <scope>IDENTIFICATION</scope>
    <source>
        <strain evidence="1">DM1-3 516 R44</strain>
    </source>
</reference>
<evidence type="ECO:0000313" key="2">
    <source>
        <dbReference type="Proteomes" id="UP000011115"/>
    </source>
</evidence>
<evidence type="ECO:0000313" key="1">
    <source>
        <dbReference type="EnsemblPlants" id="PGSC0003DMT400092770"/>
    </source>
</evidence>
<sequence length="177" mass="20295">MGSIATFRHNHWIGYHVPMYLRVLESTKKHRYIAKEQVRKDGERMGRIGVPGALRGTGSQPSTFRDWSGVCWLAQLIKGEDSESLLGGAGWRDAPPLSQVFDDFSSQFFISKPSKLNWFFPQTLRIIHTLNIHQSLLENKTKNMNPSQENSNNTTHKDSNELHQEFKGFTFESNKLC</sequence>
<dbReference type="PaxDb" id="4113-PGSC0003DMT400092770"/>
<dbReference type="InParanoid" id="M1DQH8"/>
<name>M1DQH8_SOLTU</name>
<organism evidence="1 2">
    <name type="scientific">Solanum tuberosum</name>
    <name type="common">Potato</name>
    <dbReference type="NCBI Taxonomy" id="4113"/>
    <lineage>
        <taxon>Eukaryota</taxon>
        <taxon>Viridiplantae</taxon>
        <taxon>Streptophyta</taxon>
        <taxon>Embryophyta</taxon>
        <taxon>Tracheophyta</taxon>
        <taxon>Spermatophyta</taxon>
        <taxon>Magnoliopsida</taxon>
        <taxon>eudicotyledons</taxon>
        <taxon>Gunneridae</taxon>
        <taxon>Pentapetalae</taxon>
        <taxon>asterids</taxon>
        <taxon>lamiids</taxon>
        <taxon>Solanales</taxon>
        <taxon>Solanaceae</taxon>
        <taxon>Solanoideae</taxon>
        <taxon>Solaneae</taxon>
        <taxon>Solanum</taxon>
    </lineage>
</organism>
<accession>M1DQH8</accession>
<proteinExistence type="predicted"/>
<dbReference type="Proteomes" id="UP000011115">
    <property type="component" value="Unassembled WGS sequence"/>
</dbReference>
<keyword evidence="2" id="KW-1185">Reference proteome</keyword>
<dbReference type="EnsemblPlants" id="PGSC0003DMT400092770">
    <property type="protein sequence ID" value="PGSC0003DMT400092770"/>
    <property type="gene ID" value="PGSC0003DMG400042341"/>
</dbReference>
<reference evidence="2" key="1">
    <citation type="journal article" date="2011" name="Nature">
        <title>Genome sequence and analysis of the tuber crop potato.</title>
        <authorList>
            <consortium name="The Potato Genome Sequencing Consortium"/>
        </authorList>
    </citation>
    <scope>NUCLEOTIDE SEQUENCE [LARGE SCALE GENOMIC DNA]</scope>
    <source>
        <strain evidence="2">cv. DM1-3 516 R44</strain>
    </source>
</reference>
<dbReference type="AlphaFoldDB" id="M1DQH8"/>
<dbReference type="HOGENOM" id="CLU_1520432_0_0_1"/>
<dbReference type="Gramene" id="PGSC0003DMT400092770">
    <property type="protein sequence ID" value="PGSC0003DMT400092770"/>
    <property type="gene ID" value="PGSC0003DMG400042341"/>
</dbReference>
<protein>
    <submittedName>
        <fullName evidence="1">Uncharacterized protein</fullName>
    </submittedName>
</protein>